<evidence type="ECO:0000313" key="2">
    <source>
        <dbReference type="EMBL" id="KZV18323.1"/>
    </source>
</evidence>
<dbReference type="Proteomes" id="UP000250235">
    <property type="component" value="Unassembled WGS sequence"/>
</dbReference>
<sequence length="269" mass="29214">MLWISRPARAHGIPLAQPSAQRPAIVGATACAQQWPSDARHTRPSRDAALNVAQRFAPSAAFCRVSMRRAASKRVGHQHASAARRFSRGNRNFMVDCGRQRQSGPRPEMGFLHQPALEGLTRSARTDSPRKIGRNNFRRMTAAAAAASFERREAAVFGSRLSDGFGSGPTGPGPTDEHSVHLHHRDFIVTPIADQIGPIDSVSKTEYYDLKNHFSEPRCKMTVLPLNSGKSRFDPCLLLGSRTPQNPLRFPGFEAGRGYDPAGGAPGGG</sequence>
<organism evidence="2 3">
    <name type="scientific">Dorcoceras hygrometricum</name>
    <dbReference type="NCBI Taxonomy" id="472368"/>
    <lineage>
        <taxon>Eukaryota</taxon>
        <taxon>Viridiplantae</taxon>
        <taxon>Streptophyta</taxon>
        <taxon>Embryophyta</taxon>
        <taxon>Tracheophyta</taxon>
        <taxon>Spermatophyta</taxon>
        <taxon>Magnoliopsida</taxon>
        <taxon>eudicotyledons</taxon>
        <taxon>Gunneridae</taxon>
        <taxon>Pentapetalae</taxon>
        <taxon>asterids</taxon>
        <taxon>lamiids</taxon>
        <taxon>Lamiales</taxon>
        <taxon>Gesneriaceae</taxon>
        <taxon>Didymocarpoideae</taxon>
        <taxon>Trichosporeae</taxon>
        <taxon>Loxocarpinae</taxon>
        <taxon>Dorcoceras</taxon>
    </lineage>
</organism>
<reference evidence="2 3" key="1">
    <citation type="journal article" date="2015" name="Proc. Natl. Acad. Sci. U.S.A.">
        <title>The resurrection genome of Boea hygrometrica: A blueprint for survival of dehydration.</title>
        <authorList>
            <person name="Xiao L."/>
            <person name="Yang G."/>
            <person name="Zhang L."/>
            <person name="Yang X."/>
            <person name="Zhao S."/>
            <person name="Ji Z."/>
            <person name="Zhou Q."/>
            <person name="Hu M."/>
            <person name="Wang Y."/>
            <person name="Chen M."/>
            <person name="Xu Y."/>
            <person name="Jin H."/>
            <person name="Xiao X."/>
            <person name="Hu G."/>
            <person name="Bao F."/>
            <person name="Hu Y."/>
            <person name="Wan P."/>
            <person name="Li L."/>
            <person name="Deng X."/>
            <person name="Kuang T."/>
            <person name="Xiang C."/>
            <person name="Zhu J.K."/>
            <person name="Oliver M.J."/>
            <person name="He Y."/>
        </authorList>
    </citation>
    <scope>NUCLEOTIDE SEQUENCE [LARGE SCALE GENOMIC DNA]</scope>
    <source>
        <strain evidence="3">cv. XS01</strain>
    </source>
</reference>
<dbReference type="AlphaFoldDB" id="A0A2Z7A9I6"/>
<proteinExistence type="predicted"/>
<accession>A0A2Z7A9I6</accession>
<gene>
    <name evidence="2" type="ORF">F511_27858</name>
</gene>
<protein>
    <submittedName>
        <fullName evidence="2">Uncharacterized protein</fullName>
    </submittedName>
</protein>
<keyword evidence="3" id="KW-1185">Reference proteome</keyword>
<name>A0A2Z7A9I6_9LAMI</name>
<evidence type="ECO:0000256" key="1">
    <source>
        <dbReference type="SAM" id="MobiDB-lite"/>
    </source>
</evidence>
<dbReference type="EMBL" id="KV017474">
    <property type="protein sequence ID" value="KZV18323.1"/>
    <property type="molecule type" value="Genomic_DNA"/>
</dbReference>
<feature type="region of interest" description="Disordered" evidence="1">
    <location>
        <begin position="249"/>
        <end position="269"/>
    </location>
</feature>
<evidence type="ECO:0000313" key="3">
    <source>
        <dbReference type="Proteomes" id="UP000250235"/>
    </source>
</evidence>